<organism evidence="1 2">
    <name type="scientific">Mycobacteroides abscessus</name>
    <dbReference type="NCBI Taxonomy" id="36809"/>
    <lineage>
        <taxon>Bacteria</taxon>
        <taxon>Bacillati</taxon>
        <taxon>Actinomycetota</taxon>
        <taxon>Actinomycetes</taxon>
        <taxon>Mycobacteriales</taxon>
        <taxon>Mycobacteriaceae</taxon>
        <taxon>Mycobacteroides</taxon>
    </lineage>
</organism>
<sequence length="151" mass="16706">MRCGGLLACGTVLLALIGCSGRGDQKPQEQDLQRARDNFKKVELTIPDSYRLVAMTYFPDPFVGQGWRSGAFESQISPPEPILVRGNPIRTEPTPCERIPQRTDPDWLKAGFTCDMPNARYGVADSMYGISVFTGDLPSGKSRIFLRVEGH</sequence>
<evidence type="ECO:0008006" key="3">
    <source>
        <dbReference type="Google" id="ProtNLM"/>
    </source>
</evidence>
<evidence type="ECO:0000313" key="1">
    <source>
        <dbReference type="EMBL" id="CPV55137.1"/>
    </source>
</evidence>
<proteinExistence type="predicted"/>
<accession>A0A0U0ZMK6</accession>
<gene>
    <name evidence="1" type="ORF">ERS075579_02646</name>
</gene>
<evidence type="ECO:0000313" key="2">
    <source>
        <dbReference type="Proteomes" id="UP000045782"/>
    </source>
</evidence>
<reference evidence="1 2" key="1">
    <citation type="submission" date="2015-03" db="EMBL/GenBank/DDBJ databases">
        <authorList>
            <person name="Murphy D."/>
        </authorList>
    </citation>
    <scope>NUCLEOTIDE SEQUENCE [LARGE SCALE GENOMIC DNA]</scope>
    <source>
        <strain evidence="1 2">PAP088</strain>
    </source>
</reference>
<dbReference type="AlphaFoldDB" id="A0A0U0ZMK6"/>
<dbReference type="Proteomes" id="UP000045782">
    <property type="component" value="Unassembled WGS sequence"/>
</dbReference>
<dbReference type="EMBL" id="CSWP01000005">
    <property type="protein sequence ID" value="CPV55137.1"/>
    <property type="molecule type" value="Genomic_DNA"/>
</dbReference>
<dbReference type="PROSITE" id="PS51257">
    <property type="entry name" value="PROKAR_LIPOPROTEIN"/>
    <property type="match status" value="1"/>
</dbReference>
<name>A0A0U0ZMK6_9MYCO</name>
<protein>
    <recommendedName>
        <fullName evidence="3">Lipoprotein</fullName>
    </recommendedName>
</protein>